<evidence type="ECO:0000313" key="2">
    <source>
        <dbReference type="Proteomes" id="UP000016936"/>
    </source>
</evidence>
<dbReference type="HOGENOM" id="CLU_2922465_0_0_1"/>
<dbReference type="EMBL" id="KB445574">
    <property type="protein sequence ID" value="EMD93133.1"/>
    <property type="molecule type" value="Genomic_DNA"/>
</dbReference>
<evidence type="ECO:0000313" key="1">
    <source>
        <dbReference type="EMBL" id="EMD93133.1"/>
    </source>
</evidence>
<accession>M2UZ99</accession>
<dbReference type="AlphaFoldDB" id="M2UZ99"/>
<gene>
    <name evidence="1" type="ORF">COCHEDRAFT_1133631</name>
</gene>
<organism evidence="1 2">
    <name type="scientific">Cochliobolus heterostrophus (strain C5 / ATCC 48332 / race O)</name>
    <name type="common">Southern corn leaf blight fungus</name>
    <name type="synonym">Bipolaris maydis</name>
    <dbReference type="NCBI Taxonomy" id="701091"/>
    <lineage>
        <taxon>Eukaryota</taxon>
        <taxon>Fungi</taxon>
        <taxon>Dikarya</taxon>
        <taxon>Ascomycota</taxon>
        <taxon>Pezizomycotina</taxon>
        <taxon>Dothideomycetes</taxon>
        <taxon>Pleosporomycetidae</taxon>
        <taxon>Pleosporales</taxon>
        <taxon>Pleosporineae</taxon>
        <taxon>Pleosporaceae</taxon>
        <taxon>Bipolaris</taxon>
    </lineage>
</organism>
<keyword evidence="2" id="KW-1185">Reference proteome</keyword>
<feature type="non-terminal residue" evidence="1">
    <location>
        <position position="61"/>
    </location>
</feature>
<dbReference type="OrthoDB" id="3689421at2759"/>
<dbReference type="Proteomes" id="UP000016936">
    <property type="component" value="Unassembled WGS sequence"/>
</dbReference>
<sequence length="61" mass="6538">MKTFALVTITAQPAVLDSRQIPVPAPEGCEPCYHASLPLPQKCWAGTSEKIFGSCKACCKN</sequence>
<name>M2UZ99_COCH5</name>
<reference evidence="2" key="2">
    <citation type="journal article" date="2013" name="PLoS Genet.">
        <title>Comparative genome structure, secondary metabolite, and effector coding capacity across Cochliobolus pathogens.</title>
        <authorList>
            <person name="Condon B.J."/>
            <person name="Leng Y."/>
            <person name="Wu D."/>
            <person name="Bushley K.E."/>
            <person name="Ohm R.A."/>
            <person name="Otillar R."/>
            <person name="Martin J."/>
            <person name="Schackwitz W."/>
            <person name="Grimwood J."/>
            <person name="MohdZainudin N."/>
            <person name="Xue C."/>
            <person name="Wang R."/>
            <person name="Manning V.A."/>
            <person name="Dhillon B."/>
            <person name="Tu Z.J."/>
            <person name="Steffenson B.J."/>
            <person name="Salamov A."/>
            <person name="Sun H."/>
            <person name="Lowry S."/>
            <person name="LaButti K."/>
            <person name="Han J."/>
            <person name="Copeland A."/>
            <person name="Lindquist E."/>
            <person name="Barry K."/>
            <person name="Schmutz J."/>
            <person name="Baker S.E."/>
            <person name="Ciuffetti L.M."/>
            <person name="Grigoriev I.V."/>
            <person name="Zhong S."/>
            <person name="Turgeon B.G."/>
        </authorList>
    </citation>
    <scope>NUCLEOTIDE SEQUENCE [LARGE SCALE GENOMIC DNA]</scope>
    <source>
        <strain evidence="2">C5 / ATCC 48332 / race O</strain>
    </source>
</reference>
<reference evidence="1 2" key="1">
    <citation type="journal article" date="2012" name="PLoS Pathog.">
        <title>Diverse lifestyles and strategies of plant pathogenesis encoded in the genomes of eighteen Dothideomycetes fungi.</title>
        <authorList>
            <person name="Ohm R.A."/>
            <person name="Feau N."/>
            <person name="Henrissat B."/>
            <person name="Schoch C.L."/>
            <person name="Horwitz B.A."/>
            <person name="Barry K.W."/>
            <person name="Condon B.J."/>
            <person name="Copeland A.C."/>
            <person name="Dhillon B."/>
            <person name="Glaser F."/>
            <person name="Hesse C.N."/>
            <person name="Kosti I."/>
            <person name="LaButti K."/>
            <person name="Lindquist E.A."/>
            <person name="Lucas S."/>
            <person name="Salamov A.A."/>
            <person name="Bradshaw R.E."/>
            <person name="Ciuffetti L."/>
            <person name="Hamelin R.C."/>
            <person name="Kema G.H.J."/>
            <person name="Lawrence C."/>
            <person name="Scott J.A."/>
            <person name="Spatafora J.W."/>
            <person name="Turgeon B.G."/>
            <person name="de Wit P.J.G.M."/>
            <person name="Zhong S."/>
            <person name="Goodwin S.B."/>
            <person name="Grigoriev I.V."/>
        </authorList>
    </citation>
    <scope>NUCLEOTIDE SEQUENCE [LARGE SCALE GENOMIC DNA]</scope>
    <source>
        <strain evidence="2">C5 / ATCC 48332 / race O</strain>
    </source>
</reference>
<dbReference type="OMA" id="GSCKACC"/>
<proteinExistence type="predicted"/>
<protein>
    <submittedName>
        <fullName evidence="1">Uncharacterized protein</fullName>
    </submittedName>
</protein>